<sequence>MNVCFINVYYFPPPPSPLLNKQTDFGNEPFLYFPVFPGEKFFRITGTANVERMHVYFIWGQENGRGRRKMLSLGSVLLSIWFHKWSGFLFKSREKEKRS</sequence>
<dbReference type="Proteomes" id="UP001054945">
    <property type="component" value="Unassembled WGS sequence"/>
</dbReference>
<comment type="caution">
    <text evidence="1">The sequence shown here is derived from an EMBL/GenBank/DDBJ whole genome shotgun (WGS) entry which is preliminary data.</text>
</comment>
<keyword evidence="2" id="KW-1185">Reference proteome</keyword>
<dbReference type="EMBL" id="BPLR01015429">
    <property type="protein sequence ID" value="GIY76050.1"/>
    <property type="molecule type" value="Genomic_DNA"/>
</dbReference>
<reference evidence="1 2" key="1">
    <citation type="submission" date="2021-06" db="EMBL/GenBank/DDBJ databases">
        <title>Caerostris extrusa draft genome.</title>
        <authorList>
            <person name="Kono N."/>
            <person name="Arakawa K."/>
        </authorList>
    </citation>
    <scope>NUCLEOTIDE SEQUENCE [LARGE SCALE GENOMIC DNA]</scope>
</reference>
<evidence type="ECO:0000313" key="1">
    <source>
        <dbReference type="EMBL" id="GIY76050.1"/>
    </source>
</evidence>
<name>A0AAV4W3L9_CAEEX</name>
<accession>A0AAV4W3L9</accession>
<organism evidence="1 2">
    <name type="scientific">Caerostris extrusa</name>
    <name type="common">Bark spider</name>
    <name type="synonym">Caerostris bankana</name>
    <dbReference type="NCBI Taxonomy" id="172846"/>
    <lineage>
        <taxon>Eukaryota</taxon>
        <taxon>Metazoa</taxon>
        <taxon>Ecdysozoa</taxon>
        <taxon>Arthropoda</taxon>
        <taxon>Chelicerata</taxon>
        <taxon>Arachnida</taxon>
        <taxon>Araneae</taxon>
        <taxon>Araneomorphae</taxon>
        <taxon>Entelegynae</taxon>
        <taxon>Araneoidea</taxon>
        <taxon>Araneidae</taxon>
        <taxon>Caerostris</taxon>
    </lineage>
</organism>
<protein>
    <submittedName>
        <fullName evidence="1">Uncharacterized protein</fullName>
    </submittedName>
</protein>
<proteinExistence type="predicted"/>
<evidence type="ECO:0000313" key="2">
    <source>
        <dbReference type="Proteomes" id="UP001054945"/>
    </source>
</evidence>
<dbReference type="AlphaFoldDB" id="A0AAV4W3L9"/>
<gene>
    <name evidence="1" type="ORF">CEXT_535841</name>
</gene>